<dbReference type="AlphaFoldDB" id="A0A0K2U421"/>
<evidence type="ECO:0000256" key="1">
    <source>
        <dbReference type="SAM" id="SignalP"/>
    </source>
</evidence>
<evidence type="ECO:0000313" key="2">
    <source>
        <dbReference type="EMBL" id="CDW32692.1"/>
    </source>
</evidence>
<reference evidence="2" key="1">
    <citation type="submission" date="2014-05" db="EMBL/GenBank/DDBJ databases">
        <authorList>
            <person name="Chronopoulou M."/>
        </authorList>
    </citation>
    <scope>NUCLEOTIDE SEQUENCE</scope>
    <source>
        <tissue evidence="2">Whole organism</tissue>
    </source>
</reference>
<feature type="chain" id="PRO_5005488349" evidence="1">
    <location>
        <begin position="17"/>
        <end position="75"/>
    </location>
</feature>
<organism evidence="2">
    <name type="scientific">Lepeophtheirus salmonis</name>
    <name type="common">Salmon louse</name>
    <name type="synonym">Caligus salmonis</name>
    <dbReference type="NCBI Taxonomy" id="72036"/>
    <lineage>
        <taxon>Eukaryota</taxon>
        <taxon>Metazoa</taxon>
        <taxon>Ecdysozoa</taxon>
        <taxon>Arthropoda</taxon>
        <taxon>Crustacea</taxon>
        <taxon>Multicrustacea</taxon>
        <taxon>Hexanauplia</taxon>
        <taxon>Copepoda</taxon>
        <taxon>Siphonostomatoida</taxon>
        <taxon>Caligidae</taxon>
        <taxon>Lepeophtheirus</taxon>
    </lineage>
</organism>
<dbReference type="EMBL" id="HACA01015331">
    <property type="protein sequence ID" value="CDW32692.1"/>
    <property type="molecule type" value="Transcribed_RNA"/>
</dbReference>
<feature type="non-terminal residue" evidence="2">
    <location>
        <position position="75"/>
    </location>
</feature>
<accession>A0A0K2U421</accession>
<proteinExistence type="predicted"/>
<protein>
    <submittedName>
        <fullName evidence="2">Uncharacterized protein</fullName>
    </submittedName>
</protein>
<keyword evidence="1" id="KW-0732">Signal</keyword>
<feature type="signal peptide" evidence="1">
    <location>
        <begin position="1"/>
        <end position="16"/>
    </location>
</feature>
<sequence>MNVLFVLIMQLLLTNYQLINIVSQSDLKDSRERAVKEKINNPMMTIDDGRWIAGASSHRRGTRRRVMTGFTSISK</sequence>
<name>A0A0K2U421_LEPSM</name>